<dbReference type="SUPFAM" id="SSF56112">
    <property type="entry name" value="Protein kinase-like (PK-like)"/>
    <property type="match status" value="1"/>
</dbReference>
<evidence type="ECO:0000313" key="2">
    <source>
        <dbReference type="Proteomes" id="UP001445076"/>
    </source>
</evidence>
<gene>
    <name evidence="1" type="ORF">OTU49_012529</name>
</gene>
<comment type="caution">
    <text evidence="1">The sequence shown here is derived from an EMBL/GenBank/DDBJ whole genome shotgun (WGS) entry which is preliminary data.</text>
</comment>
<evidence type="ECO:0000313" key="1">
    <source>
        <dbReference type="EMBL" id="KAK8721716.1"/>
    </source>
</evidence>
<dbReference type="InterPro" id="IPR011009">
    <property type="entry name" value="Kinase-like_dom_sf"/>
</dbReference>
<feature type="non-terminal residue" evidence="1">
    <location>
        <position position="1"/>
    </location>
</feature>
<dbReference type="Proteomes" id="UP001445076">
    <property type="component" value="Unassembled WGS sequence"/>
</dbReference>
<name>A0AAW0VZL4_CHEQU</name>
<sequence>TSRKFFPIPDPVEEGVPLLSIQELEVLVEGKERIKLDKVASLYSGPGSEIVIKTASRRQIINEGVILTRLGDMEGKVPLIGISLETNQIVTVYCGEDLERFLEKNDVNELIKLDLLLQSFRIVQRLH</sequence>
<keyword evidence="2" id="KW-1185">Reference proteome</keyword>
<organism evidence="1 2">
    <name type="scientific">Cherax quadricarinatus</name>
    <name type="common">Australian red claw crayfish</name>
    <dbReference type="NCBI Taxonomy" id="27406"/>
    <lineage>
        <taxon>Eukaryota</taxon>
        <taxon>Metazoa</taxon>
        <taxon>Ecdysozoa</taxon>
        <taxon>Arthropoda</taxon>
        <taxon>Crustacea</taxon>
        <taxon>Multicrustacea</taxon>
        <taxon>Malacostraca</taxon>
        <taxon>Eumalacostraca</taxon>
        <taxon>Eucarida</taxon>
        <taxon>Decapoda</taxon>
        <taxon>Pleocyemata</taxon>
        <taxon>Astacidea</taxon>
        <taxon>Parastacoidea</taxon>
        <taxon>Parastacidae</taxon>
        <taxon>Cherax</taxon>
    </lineage>
</organism>
<protein>
    <submittedName>
        <fullName evidence="1">Uncharacterized protein</fullName>
    </submittedName>
</protein>
<dbReference type="AlphaFoldDB" id="A0AAW0VZL4"/>
<proteinExistence type="predicted"/>
<reference evidence="1 2" key="1">
    <citation type="journal article" date="2024" name="BMC Genomics">
        <title>Genome assembly of redclaw crayfish (Cherax quadricarinatus) provides insights into its immune adaptation and hypoxia tolerance.</title>
        <authorList>
            <person name="Liu Z."/>
            <person name="Zheng J."/>
            <person name="Li H."/>
            <person name="Fang K."/>
            <person name="Wang S."/>
            <person name="He J."/>
            <person name="Zhou D."/>
            <person name="Weng S."/>
            <person name="Chi M."/>
            <person name="Gu Z."/>
            <person name="He J."/>
            <person name="Li F."/>
            <person name="Wang M."/>
        </authorList>
    </citation>
    <scope>NUCLEOTIDE SEQUENCE [LARGE SCALE GENOMIC DNA]</scope>
    <source>
        <strain evidence="1">ZL_2023a</strain>
    </source>
</reference>
<dbReference type="EMBL" id="JARKIK010000098">
    <property type="protein sequence ID" value="KAK8721716.1"/>
    <property type="molecule type" value="Genomic_DNA"/>
</dbReference>
<accession>A0AAW0VZL4</accession>